<protein>
    <recommendedName>
        <fullName evidence="8">Permease IIC component</fullName>
    </recommendedName>
</protein>
<feature type="transmembrane region" description="Helical" evidence="9">
    <location>
        <begin position="149"/>
        <end position="171"/>
    </location>
</feature>
<dbReference type="InterPro" id="IPR004501">
    <property type="entry name" value="PTS_EIIC_3"/>
</dbReference>
<evidence type="ECO:0000256" key="1">
    <source>
        <dbReference type="ARBA" id="ARBA00004651"/>
    </source>
</evidence>
<dbReference type="InterPro" id="IPR051088">
    <property type="entry name" value="PTS_Sugar-EIIC/EIIB"/>
</dbReference>
<dbReference type="InterPro" id="IPR004796">
    <property type="entry name" value="PTS_IIC_cello"/>
</dbReference>
<dbReference type="EMBL" id="JAKHPW010000009">
    <property type="protein sequence ID" value="MCZ3622583.1"/>
    <property type="molecule type" value="Genomic_DNA"/>
</dbReference>
<proteinExistence type="predicted"/>
<feature type="transmembrane region" description="Helical" evidence="9">
    <location>
        <begin position="35"/>
        <end position="56"/>
    </location>
</feature>
<feature type="transmembrane region" description="Helical" evidence="9">
    <location>
        <begin position="355"/>
        <end position="374"/>
    </location>
</feature>
<dbReference type="PANTHER" id="PTHR33989">
    <property type="match status" value="1"/>
</dbReference>
<feature type="transmembrane region" description="Helical" evidence="9">
    <location>
        <begin position="299"/>
        <end position="320"/>
    </location>
</feature>
<comment type="caution">
    <text evidence="11">The sequence shown here is derived from an EMBL/GenBank/DDBJ whole genome shotgun (WGS) entry which is preliminary data.</text>
</comment>
<evidence type="ECO:0000256" key="2">
    <source>
        <dbReference type="ARBA" id="ARBA00022448"/>
    </source>
</evidence>
<comment type="subcellular location">
    <subcellularLocation>
        <location evidence="1">Cell membrane</location>
        <topology evidence="1">Multi-pass membrane protein</topology>
    </subcellularLocation>
</comment>
<evidence type="ECO:0000259" key="10">
    <source>
        <dbReference type="PROSITE" id="PS51105"/>
    </source>
</evidence>
<keyword evidence="3 8" id="KW-1003">Cell membrane</keyword>
<evidence type="ECO:0000256" key="3">
    <source>
        <dbReference type="ARBA" id="ARBA00022475"/>
    </source>
</evidence>
<dbReference type="PIRSF" id="PIRSF006351">
    <property type="entry name" value="PTS_EIIC-Cellobiose"/>
    <property type="match status" value="1"/>
</dbReference>
<keyword evidence="4 8" id="KW-0762">Sugar transport</keyword>
<sequence>MGKLIKNFIYFLERWVLPLATTMAKWRWLVALRDAFISVMPISIVGSLTVLIPGLINAAKTELGLGAVAYALTPVINISNLIYQGTFQLFSLYFALAWGYQLARSFEVNRLAGAITSLGCYLMSIANVVKLNINGDEVSIKNAFNTSQLSSLGLFTSLIFGAVGLSIFILMTKARLTLRFNSYMPHAEEAAFIALIPMIISLSIVGAINYIFQMVTGTYFGNWLLNTIQNPLTKMGQGFGIVLLITFLLHAFYFFGINGMSVLVPVIDSIWLTPQNANLTAVKSGHVVHYLWTRNSFDVYSWIGGTGDTLVLILLILLISKRSDFRTLAKIAIGPGFFNINDPIVWGLPLVLNPLYLIPFILAPLANVTLAYWATAWHLVEPVSTSVPNVIPPFLNAFLATNYDWRALVLVAVNVIVAILIWLPFVLAGERIAKEQEKRSLFSFEY</sequence>
<comment type="function">
    <text evidence="8">The phosphoenolpyruvate-dependent sugar phosphotransferase system (PTS), a major carbohydrate active -transport system, catalyzes the phosphorylation of incoming sugar substrates concomitant with their translocation across the cell membrane.</text>
</comment>
<evidence type="ECO:0000256" key="4">
    <source>
        <dbReference type="ARBA" id="ARBA00022597"/>
    </source>
</evidence>
<dbReference type="PROSITE" id="PS51105">
    <property type="entry name" value="PTS_EIIC_TYPE_3"/>
    <property type="match status" value="1"/>
</dbReference>
<accession>A0ABT4K3J0</accession>
<feature type="transmembrane region" description="Helical" evidence="9">
    <location>
        <begin position="192"/>
        <end position="215"/>
    </location>
</feature>
<evidence type="ECO:0000256" key="6">
    <source>
        <dbReference type="ARBA" id="ARBA00022989"/>
    </source>
</evidence>
<feature type="domain" description="PTS EIIC type-3" evidence="10">
    <location>
        <begin position="12"/>
        <end position="425"/>
    </location>
</feature>
<organism evidence="11 12">
    <name type="scientific">Lactobacillus mulieris</name>
    <dbReference type="NCBI Taxonomy" id="2508708"/>
    <lineage>
        <taxon>Bacteria</taxon>
        <taxon>Bacillati</taxon>
        <taxon>Bacillota</taxon>
        <taxon>Bacilli</taxon>
        <taxon>Lactobacillales</taxon>
        <taxon>Lactobacillaceae</taxon>
        <taxon>Lactobacillus</taxon>
    </lineage>
</organism>
<dbReference type="Proteomes" id="UP001211420">
    <property type="component" value="Unassembled WGS sequence"/>
</dbReference>
<evidence type="ECO:0000256" key="7">
    <source>
        <dbReference type="ARBA" id="ARBA00023136"/>
    </source>
</evidence>
<feature type="transmembrane region" description="Helical" evidence="9">
    <location>
        <begin position="235"/>
        <end position="255"/>
    </location>
</feature>
<name>A0ABT4K3J0_9LACO</name>
<keyword evidence="2 8" id="KW-0813">Transport</keyword>
<feature type="transmembrane region" description="Helical" evidence="9">
    <location>
        <begin position="405"/>
        <end position="429"/>
    </location>
</feature>
<evidence type="ECO:0000256" key="9">
    <source>
        <dbReference type="SAM" id="Phobius"/>
    </source>
</evidence>
<evidence type="ECO:0000256" key="5">
    <source>
        <dbReference type="ARBA" id="ARBA00022692"/>
    </source>
</evidence>
<dbReference type="NCBIfam" id="TIGR00410">
    <property type="entry name" value="lacE"/>
    <property type="match status" value="1"/>
</dbReference>
<evidence type="ECO:0000313" key="11">
    <source>
        <dbReference type="EMBL" id="MCZ3622583.1"/>
    </source>
</evidence>
<feature type="transmembrane region" description="Helical" evidence="9">
    <location>
        <begin position="111"/>
        <end position="129"/>
    </location>
</feature>
<evidence type="ECO:0000256" key="8">
    <source>
        <dbReference type="PIRNR" id="PIRNR006351"/>
    </source>
</evidence>
<keyword evidence="6 9" id="KW-1133">Transmembrane helix</keyword>
<dbReference type="Pfam" id="PF02378">
    <property type="entry name" value="PTS_EIIC"/>
    <property type="match status" value="1"/>
</dbReference>
<evidence type="ECO:0000313" key="12">
    <source>
        <dbReference type="Proteomes" id="UP001211420"/>
    </source>
</evidence>
<gene>
    <name evidence="11" type="ORF">L2772_06815</name>
</gene>
<keyword evidence="5 9" id="KW-0812">Transmembrane</keyword>
<keyword evidence="12" id="KW-1185">Reference proteome</keyword>
<dbReference type="PANTHER" id="PTHR33989:SF4">
    <property type="entry name" value="PTS SYSTEM N,N'-DIACETYLCHITOBIOSE-SPECIFIC EIIC COMPONENT"/>
    <property type="match status" value="1"/>
</dbReference>
<keyword evidence="7 8" id="KW-0472">Membrane</keyword>
<reference evidence="11 12" key="1">
    <citation type="submission" date="2022-01" db="EMBL/GenBank/DDBJ databases">
        <title>VMRC isolate genome collection.</title>
        <authorList>
            <person name="France M."/>
            <person name="Rutt L."/>
            <person name="Humphrys M."/>
            <person name="Ravel J."/>
        </authorList>
    </citation>
    <scope>NUCLEOTIDE SEQUENCE [LARGE SCALE GENOMIC DNA]</scope>
    <source>
        <strain evidence="11 12">C0172B4</strain>
    </source>
</reference>
<dbReference type="InterPro" id="IPR003352">
    <property type="entry name" value="PTS_EIIC"/>
</dbReference>